<dbReference type="Gene3D" id="2.160.20.80">
    <property type="entry name" value="E3 ubiquitin-protein ligase SopA"/>
    <property type="match status" value="1"/>
</dbReference>
<reference evidence="3" key="1">
    <citation type="journal article" date="2014" name="Int. J. Syst. Evol. Microbiol.">
        <title>Complete genome of a new Firmicutes species belonging to the dominant human colonic microbiota ('Ruminococcus bicirculans') reveals two chromosomes and a selective capacity to utilize plant glucans.</title>
        <authorList>
            <consortium name="NISC Comparative Sequencing Program"/>
            <person name="Wegmann U."/>
            <person name="Louis P."/>
            <person name="Goesmann A."/>
            <person name="Henrissat B."/>
            <person name="Duncan S.H."/>
            <person name="Flint H.J."/>
        </authorList>
    </citation>
    <scope>NUCLEOTIDE SEQUENCE</scope>
    <source>
        <strain evidence="3">NBRC 108565</strain>
    </source>
</reference>
<keyword evidence="1" id="KW-1133">Transmembrane helix</keyword>
<keyword evidence="1" id="KW-0812">Transmembrane</keyword>
<evidence type="ECO:0000256" key="1">
    <source>
        <dbReference type="SAM" id="Phobius"/>
    </source>
</evidence>
<dbReference type="InterPro" id="IPR051082">
    <property type="entry name" value="Pentapeptide-BTB/POZ_domain"/>
</dbReference>
<dbReference type="EMBL" id="AP027730">
    <property type="protein sequence ID" value="BDZ44085.1"/>
    <property type="molecule type" value="Genomic_DNA"/>
</dbReference>
<geneLocation type="plasmid" evidence="3 4">
    <name>pNBRC108565a</name>
</geneLocation>
<evidence type="ECO:0000313" key="3">
    <source>
        <dbReference type="EMBL" id="BDZ44085.1"/>
    </source>
</evidence>
<dbReference type="SUPFAM" id="SSF141571">
    <property type="entry name" value="Pentapeptide repeat-like"/>
    <property type="match status" value="1"/>
</dbReference>
<keyword evidence="4" id="KW-1185">Reference proteome</keyword>
<gene>
    <name evidence="2" type="ORF">GCM10025865_33400</name>
    <name evidence="3" type="ORF">GCM10025865_33840</name>
</gene>
<dbReference type="InterPro" id="IPR001646">
    <property type="entry name" value="5peptide_repeat"/>
</dbReference>
<reference evidence="3" key="3">
    <citation type="submission" date="2023-02" db="EMBL/GenBank/DDBJ databases">
        <authorList>
            <person name="Sun Q."/>
            <person name="Mori K."/>
        </authorList>
    </citation>
    <scope>NUCLEOTIDE SEQUENCE</scope>
    <source>
        <strain evidence="3">NBRC 108565</strain>
        <plasmid evidence="3">pNBRC108565a</plasmid>
    </source>
</reference>
<dbReference type="Proteomes" id="UP001321475">
    <property type="component" value="Plasmid pNBRC108565a"/>
</dbReference>
<proteinExistence type="predicted"/>
<dbReference type="Pfam" id="PF00805">
    <property type="entry name" value="Pentapeptide"/>
    <property type="match status" value="2"/>
</dbReference>
<accession>A0ABM8G7E8</accession>
<organism evidence="3 4">
    <name type="scientific">Paraoerskovia sediminicola</name>
    <dbReference type="NCBI Taxonomy" id="1138587"/>
    <lineage>
        <taxon>Bacteria</taxon>
        <taxon>Bacillati</taxon>
        <taxon>Actinomycetota</taxon>
        <taxon>Actinomycetes</taxon>
        <taxon>Micrococcales</taxon>
        <taxon>Cellulomonadaceae</taxon>
        <taxon>Paraoerskovia</taxon>
    </lineage>
</organism>
<name>A0ABM8G7E8_9CELL</name>
<sequence>MAQAEELREERRTVLAGVAALGAAIGLFYTHQRHRLERASNELERDANRTDRYTKAVEQLGHESIHIRLGGVYALERVMQDSPKDAQTVMDVLCAFVRESANTPAPDGQEDGPLPGKAPATDLQAALTVIGRSPSEISKNLAHAQLSGADLSLADLSRAYMVGTDLTGAYMTGADLTGAILVFAKLIDASMPSADLTDANLTGANLTDASLVNADLTRANLRGANLRRADLRGADLTDANLTSTGPSPKGLSSSIWNAHGPHKTIWPEGFTPDHPPEDDLA</sequence>
<evidence type="ECO:0000313" key="4">
    <source>
        <dbReference type="Proteomes" id="UP001321475"/>
    </source>
</evidence>
<dbReference type="EMBL" id="AP027730">
    <property type="protein sequence ID" value="BDZ44041.1"/>
    <property type="molecule type" value="Genomic_DNA"/>
</dbReference>
<dbReference type="PANTHER" id="PTHR14136:SF17">
    <property type="entry name" value="BTB_POZ DOMAIN-CONTAINING PROTEIN KCTD9"/>
    <property type="match status" value="1"/>
</dbReference>
<dbReference type="PANTHER" id="PTHR14136">
    <property type="entry name" value="BTB_POZ DOMAIN-CONTAINING PROTEIN KCTD9"/>
    <property type="match status" value="1"/>
</dbReference>
<protein>
    <recommendedName>
        <fullName evidence="5">Pentapeptide repeat-containing protein</fullName>
    </recommendedName>
</protein>
<evidence type="ECO:0000313" key="2">
    <source>
        <dbReference type="EMBL" id="BDZ44041.1"/>
    </source>
</evidence>
<keyword evidence="1" id="KW-0472">Membrane</keyword>
<evidence type="ECO:0008006" key="5">
    <source>
        <dbReference type="Google" id="ProtNLM"/>
    </source>
</evidence>
<reference evidence="4" key="2">
    <citation type="journal article" date="2019" name="Int. J. Syst. Evol. Microbiol.">
        <title>The Global Catalogue of Microorganisms (GCM) 10K type strain sequencing project: providing services to taxonomists for standard genome sequencing and annotation.</title>
        <authorList>
            <consortium name="The Broad Institute Genomics Platform"/>
            <consortium name="The Broad Institute Genome Sequencing Center for Infectious Disease"/>
            <person name="Wu L."/>
            <person name="Ma J."/>
        </authorList>
    </citation>
    <scope>NUCLEOTIDE SEQUENCE [LARGE SCALE GENOMIC DNA]</scope>
    <source>
        <strain evidence="4">NBRC 108565</strain>
    </source>
</reference>
<keyword evidence="3" id="KW-0614">Plasmid</keyword>
<feature type="transmembrane region" description="Helical" evidence="1">
    <location>
        <begin position="12"/>
        <end position="30"/>
    </location>
</feature>